<dbReference type="GO" id="GO:0009245">
    <property type="term" value="P:lipid A biosynthetic process"/>
    <property type="evidence" value="ECO:0007669"/>
    <property type="project" value="UniProtKB-UniRule"/>
</dbReference>
<evidence type="ECO:0000256" key="1">
    <source>
        <dbReference type="ARBA" id="ARBA00004496"/>
    </source>
</evidence>
<name>A0A2C6CP41_9GAMM</name>
<dbReference type="EMBL" id="PDDX01000001">
    <property type="protein sequence ID" value="PHI28439.1"/>
    <property type="molecule type" value="Genomic_DNA"/>
</dbReference>
<comment type="similarity">
    <text evidence="3 18">In the N-terminal section; belongs to the N-acetylglucosamine-1-phosphate uridyltransferase family.</text>
</comment>
<dbReference type="RefSeq" id="WP_029094781.1">
    <property type="nucleotide sequence ID" value="NZ_CAADJA010000002.1"/>
</dbReference>
<feature type="binding site" evidence="18">
    <location>
        <position position="333"/>
    </location>
    <ligand>
        <name>UDP-N-acetyl-alpha-D-glucosamine</name>
        <dbReference type="ChEBI" id="CHEBI:57705"/>
    </ligand>
</feature>
<feature type="binding site" evidence="18">
    <location>
        <position position="25"/>
    </location>
    <ligand>
        <name>UDP-N-acetyl-alpha-D-glucosamine</name>
        <dbReference type="ChEBI" id="CHEBI:57705"/>
    </ligand>
</feature>
<feature type="domain" description="MobA-like NTP transferase" evidence="19">
    <location>
        <begin position="9"/>
        <end position="121"/>
    </location>
</feature>
<evidence type="ECO:0000259" key="19">
    <source>
        <dbReference type="Pfam" id="PF12804"/>
    </source>
</evidence>
<feature type="region of interest" description="Linker" evidence="18">
    <location>
        <begin position="230"/>
        <end position="250"/>
    </location>
</feature>
<dbReference type="OrthoDB" id="9775031at2"/>
<dbReference type="InterPro" id="IPR018357">
    <property type="entry name" value="Hexapep_transf_CS"/>
</dbReference>
<dbReference type="FunFam" id="3.90.550.10:FF:000006">
    <property type="entry name" value="Bifunctional protein GlmU"/>
    <property type="match status" value="1"/>
</dbReference>
<feature type="binding site" evidence="18">
    <location>
        <position position="227"/>
    </location>
    <ligand>
        <name>Mg(2+)</name>
        <dbReference type="ChEBI" id="CHEBI:18420"/>
    </ligand>
</feature>
<feature type="binding site" evidence="18">
    <location>
        <position position="405"/>
    </location>
    <ligand>
        <name>acetyl-CoA</name>
        <dbReference type="ChEBI" id="CHEBI:57288"/>
    </ligand>
</feature>
<organism evidence="20 22">
    <name type="scientific">Budvicia aquatica</name>
    <dbReference type="NCBI Taxonomy" id="82979"/>
    <lineage>
        <taxon>Bacteria</taxon>
        <taxon>Pseudomonadati</taxon>
        <taxon>Pseudomonadota</taxon>
        <taxon>Gammaproteobacteria</taxon>
        <taxon>Enterobacterales</taxon>
        <taxon>Budviciaceae</taxon>
        <taxon>Budvicia</taxon>
    </lineage>
</organism>
<evidence type="ECO:0000256" key="12">
    <source>
        <dbReference type="ARBA" id="ARBA00023268"/>
    </source>
</evidence>
<gene>
    <name evidence="18 20" type="primary">glmU</name>
    <name evidence="20" type="ORF">CRN84_03400</name>
    <name evidence="21" type="ORF">NCTC12282_01267</name>
</gene>
<accession>A0A2C6CP41</accession>
<keyword evidence="13 18" id="KW-0012">Acyltransferase</keyword>
<evidence type="ECO:0000256" key="10">
    <source>
        <dbReference type="ARBA" id="ARBA00022960"/>
    </source>
</evidence>
<feature type="binding site" evidence="18">
    <location>
        <position position="366"/>
    </location>
    <ligand>
        <name>UDP-N-acetyl-alpha-D-glucosamine</name>
        <dbReference type="ChEBI" id="CHEBI:57705"/>
    </ligand>
</feature>
<dbReference type="PROSITE" id="PS00101">
    <property type="entry name" value="HEXAPEP_TRANSFERASES"/>
    <property type="match status" value="1"/>
</dbReference>
<comment type="subunit">
    <text evidence="18">Homotrimer.</text>
</comment>
<dbReference type="GO" id="GO:0005737">
    <property type="term" value="C:cytoplasm"/>
    <property type="evidence" value="ECO:0007669"/>
    <property type="project" value="UniProtKB-SubCell"/>
</dbReference>
<dbReference type="GO" id="GO:0008360">
    <property type="term" value="P:regulation of cell shape"/>
    <property type="evidence" value="ECO:0007669"/>
    <property type="project" value="UniProtKB-KW"/>
</dbReference>
<feature type="binding site" evidence="18">
    <location>
        <position position="154"/>
    </location>
    <ligand>
        <name>UDP-N-acetyl-alpha-D-glucosamine</name>
        <dbReference type="ChEBI" id="CHEBI:57705"/>
    </ligand>
</feature>
<keyword evidence="22" id="KW-1185">Reference proteome</keyword>
<reference evidence="22" key="1">
    <citation type="submission" date="2017-09" db="EMBL/GenBank/DDBJ databases">
        <title>FDA dAtabase for Regulatory Grade micrObial Sequences (FDA-ARGOS): Supporting development and validation of Infectious Disease Dx tests.</title>
        <authorList>
            <person name="Minogue T."/>
            <person name="Wolcott M."/>
            <person name="Wasieloski L."/>
            <person name="Aguilar W."/>
            <person name="Moore D."/>
            <person name="Tallon L."/>
            <person name="Sadzewicz L."/>
            <person name="Ott S."/>
            <person name="Zhao X."/>
            <person name="Nagaraj S."/>
            <person name="Vavikolanu K."/>
            <person name="Aluvathingal J."/>
            <person name="Nadendla S."/>
            <person name="Sichtig H."/>
        </authorList>
    </citation>
    <scope>NUCLEOTIDE SEQUENCE [LARGE SCALE GENOMIC DNA]</scope>
    <source>
        <strain evidence="22">FDAARGOS_387</strain>
    </source>
</reference>
<dbReference type="GO" id="GO:0009252">
    <property type="term" value="P:peptidoglycan biosynthetic process"/>
    <property type="evidence" value="ECO:0007669"/>
    <property type="project" value="UniProtKB-UniRule"/>
</dbReference>
<dbReference type="InterPro" id="IPR029044">
    <property type="entry name" value="Nucleotide-diphossugar_trans"/>
</dbReference>
<evidence type="ECO:0000256" key="11">
    <source>
        <dbReference type="ARBA" id="ARBA00022984"/>
    </source>
</evidence>
<feature type="binding site" evidence="18">
    <location>
        <position position="351"/>
    </location>
    <ligand>
        <name>UDP-N-acetyl-alpha-D-glucosamine</name>
        <dbReference type="ChEBI" id="CHEBI:57705"/>
    </ligand>
</feature>
<keyword evidence="9 18" id="KW-0460">Magnesium</keyword>
<dbReference type="UniPathway" id="UPA00113">
    <property type="reaction ID" value="UER00532"/>
</dbReference>
<evidence type="ECO:0000256" key="13">
    <source>
        <dbReference type="ARBA" id="ARBA00023315"/>
    </source>
</evidence>
<dbReference type="GO" id="GO:0016020">
    <property type="term" value="C:membrane"/>
    <property type="evidence" value="ECO:0007669"/>
    <property type="project" value="GOC"/>
</dbReference>
<evidence type="ECO:0000256" key="18">
    <source>
        <dbReference type="HAMAP-Rule" id="MF_01631"/>
    </source>
</evidence>
<reference evidence="20" key="2">
    <citation type="submission" date="2017-09" db="EMBL/GenBank/DDBJ databases">
        <title>FDA dAtabase for Regulatory Grade micrObial Sequences (FDA-ARGOS): Supporting development and validation of Infectious Disease Dx tests.</title>
        <authorList>
            <person name="Minogue T."/>
            <person name="Wolcott M."/>
            <person name="Wasieloski L."/>
            <person name="Aguilar W."/>
            <person name="Moore D."/>
            <person name="Tallon L.J."/>
            <person name="Sadzewicz L."/>
            <person name="Ott S."/>
            <person name="Zhao X."/>
            <person name="Nagaraj S."/>
            <person name="Vavikolanu K."/>
            <person name="Aluvathingal J."/>
            <person name="Nadendla S."/>
            <person name="Sichtig H."/>
        </authorList>
    </citation>
    <scope>NUCLEOTIDE SEQUENCE</scope>
    <source>
        <strain evidence="20">FDAARGOS_387</strain>
    </source>
</reference>
<keyword evidence="11 18" id="KW-0573">Peptidoglycan synthesis</keyword>
<comment type="catalytic activity">
    <reaction evidence="16 18">
        <text>N-acetyl-alpha-D-glucosamine 1-phosphate + UTP + H(+) = UDP-N-acetyl-alpha-D-glucosamine + diphosphate</text>
        <dbReference type="Rhea" id="RHEA:13509"/>
        <dbReference type="ChEBI" id="CHEBI:15378"/>
        <dbReference type="ChEBI" id="CHEBI:33019"/>
        <dbReference type="ChEBI" id="CHEBI:46398"/>
        <dbReference type="ChEBI" id="CHEBI:57705"/>
        <dbReference type="ChEBI" id="CHEBI:57776"/>
        <dbReference type="EC" id="2.7.7.23"/>
    </reaction>
</comment>
<evidence type="ECO:0000256" key="7">
    <source>
        <dbReference type="ARBA" id="ARBA00022723"/>
    </source>
</evidence>
<dbReference type="AlphaFoldDB" id="A0A2C6CP41"/>
<dbReference type="SUPFAM" id="SSF51161">
    <property type="entry name" value="Trimeric LpxA-like enzymes"/>
    <property type="match status" value="1"/>
</dbReference>
<dbReference type="HAMAP" id="MF_01631">
    <property type="entry name" value="GlmU"/>
    <property type="match status" value="1"/>
</dbReference>
<protein>
    <recommendedName>
        <fullName evidence="18">Bifunctional protein GlmU</fullName>
    </recommendedName>
    <domain>
        <recommendedName>
            <fullName evidence="18">UDP-N-acetylglucosamine pyrophosphorylase</fullName>
            <ecNumber evidence="18">2.7.7.23</ecNumber>
        </recommendedName>
        <alternativeName>
            <fullName evidence="18">N-acetylglucosamine-1-phosphate uridyltransferase</fullName>
        </alternativeName>
    </domain>
    <domain>
        <recommendedName>
            <fullName evidence="18">Glucosamine-1-phosphate N-acetyltransferase</fullName>
            <ecNumber evidence="18">2.3.1.157</ecNumber>
        </recommendedName>
    </domain>
</protein>
<dbReference type="EMBL" id="CAADJA010000002">
    <property type="protein sequence ID" value="VFS46358.1"/>
    <property type="molecule type" value="Genomic_DNA"/>
</dbReference>
<dbReference type="GO" id="GO:0000902">
    <property type="term" value="P:cell morphogenesis"/>
    <property type="evidence" value="ECO:0007669"/>
    <property type="project" value="UniProtKB-UniRule"/>
</dbReference>
<feature type="region of interest" description="N-acetyltransferase" evidence="18">
    <location>
        <begin position="251"/>
        <end position="456"/>
    </location>
</feature>
<feature type="binding site" evidence="18">
    <location>
        <begin position="11"/>
        <end position="14"/>
    </location>
    <ligand>
        <name>UDP-N-acetyl-alpha-D-glucosamine</name>
        <dbReference type="ChEBI" id="CHEBI:57705"/>
    </ligand>
</feature>
<keyword evidence="10 18" id="KW-0133">Cell shape</keyword>
<dbReference type="InterPro" id="IPR038009">
    <property type="entry name" value="GlmU_C_LbH"/>
</dbReference>
<dbReference type="Pfam" id="PF00132">
    <property type="entry name" value="Hexapep"/>
    <property type="match status" value="1"/>
</dbReference>
<dbReference type="PANTHER" id="PTHR43584:SF3">
    <property type="entry name" value="BIFUNCTIONAL PROTEIN GLMU"/>
    <property type="match status" value="1"/>
</dbReference>
<evidence type="ECO:0000256" key="6">
    <source>
        <dbReference type="ARBA" id="ARBA00022695"/>
    </source>
</evidence>
<keyword evidence="7 18" id="KW-0479">Metal-binding</keyword>
<comment type="pathway">
    <text evidence="18">Nucleotide-sugar biosynthesis; UDP-N-acetyl-alpha-D-glucosamine biosynthesis; UDP-N-acetyl-alpha-D-glucosamine from N-acetyl-alpha-D-glucosamine 1-phosphate: step 1/1.</text>
</comment>
<feature type="binding site" evidence="18">
    <location>
        <position position="169"/>
    </location>
    <ligand>
        <name>UDP-N-acetyl-alpha-D-glucosamine</name>
        <dbReference type="ChEBI" id="CHEBI:57705"/>
    </ligand>
</feature>
<keyword evidence="5 18" id="KW-0808">Transferase</keyword>
<dbReference type="NCBIfam" id="TIGR01173">
    <property type="entry name" value="glmU"/>
    <property type="match status" value="1"/>
</dbReference>
<evidence type="ECO:0000313" key="21">
    <source>
        <dbReference type="EMBL" id="VFS46358.1"/>
    </source>
</evidence>
<dbReference type="STRING" id="1111728.GCA_000427805_02051"/>
<evidence type="ECO:0000256" key="5">
    <source>
        <dbReference type="ARBA" id="ARBA00022679"/>
    </source>
</evidence>
<evidence type="ECO:0000313" key="22">
    <source>
        <dbReference type="Proteomes" id="UP000224974"/>
    </source>
</evidence>
<comment type="cofactor">
    <cofactor evidence="18">
        <name>Mg(2+)</name>
        <dbReference type="ChEBI" id="CHEBI:18420"/>
    </cofactor>
    <text evidence="18">Binds 1 Mg(2+) ion per subunit.</text>
</comment>
<dbReference type="GO" id="GO:0071555">
    <property type="term" value="P:cell wall organization"/>
    <property type="evidence" value="ECO:0007669"/>
    <property type="project" value="UniProtKB-KW"/>
</dbReference>
<evidence type="ECO:0000256" key="8">
    <source>
        <dbReference type="ARBA" id="ARBA00022737"/>
    </source>
</evidence>
<evidence type="ECO:0000256" key="16">
    <source>
        <dbReference type="ARBA" id="ARBA00048493"/>
    </source>
</evidence>
<feature type="binding site" evidence="18">
    <location>
        <begin position="81"/>
        <end position="82"/>
    </location>
    <ligand>
        <name>UDP-N-acetyl-alpha-D-glucosamine</name>
        <dbReference type="ChEBI" id="CHEBI:57705"/>
    </ligand>
</feature>
<dbReference type="EC" id="2.7.7.23" evidence="18"/>
<feature type="binding site" evidence="18">
    <location>
        <position position="440"/>
    </location>
    <ligand>
        <name>acetyl-CoA</name>
        <dbReference type="ChEBI" id="CHEBI:57288"/>
    </ligand>
</feature>
<sequence length="456" mass="48999">MSMSQLSVAILAAGKGTRMYSDLPKVLHPLAGKPMVQHVIDTASKLGAKQVHLVYGHGGDLLKKTLANQPINWVLQAEQLGTGHAMQQAAPYFSDDENVLMLYGDVPLIAEETLDRLINAKPEGGIGLLTVKLDDPSGYGRIVRKDGQVVSIVEHKDATAEQHKINEINTGILVASGKDLKRWLAKLDNNNAQGEFYITDIIALAHAEGNAIEAVHPTRLSEVEGVNNRLQLSRLERVYQSEQAESLLLAGVMLNDPARFDLRGELVHGRDITIDTNVIIEGKVVLGDRVFIGSGCVLKDCVIGNDSVISPYSVIENAELNFGCTVGPFARLRPGAKLEQDAHVGNFVEIKNSRLGKGSKAGHLSYLGDAEIGDRVNIGAGTITCNYDGANKFKTIIGDDVFVGSDTQLVAPVSVANGATIGAGTTVTSNVGENELVISRVKQKHITGWQRPVKKK</sequence>
<keyword evidence="12 18" id="KW-0511">Multifunctional enzyme</keyword>
<dbReference type="GO" id="GO:0006048">
    <property type="term" value="P:UDP-N-acetylglucosamine biosynthetic process"/>
    <property type="evidence" value="ECO:0007669"/>
    <property type="project" value="UniProtKB-UniPathway"/>
</dbReference>
<comment type="pathway">
    <text evidence="18">Nucleotide-sugar biosynthesis; UDP-N-acetyl-alpha-D-glucosamine biosynthesis; N-acetyl-alpha-D-glucosamine 1-phosphate from alpha-D-glucosamine 6-phosphate (route II): step 2/2.</text>
</comment>
<dbReference type="InterPro" id="IPR050065">
    <property type="entry name" value="GlmU-like"/>
</dbReference>
<dbReference type="PANTHER" id="PTHR43584">
    <property type="entry name" value="NUCLEOTIDYL TRANSFERASE"/>
    <property type="match status" value="1"/>
</dbReference>
<feature type="active site" description="Proton acceptor" evidence="18">
    <location>
        <position position="363"/>
    </location>
</feature>
<comment type="subcellular location">
    <subcellularLocation>
        <location evidence="1 18">Cytoplasm</location>
    </subcellularLocation>
</comment>
<evidence type="ECO:0000256" key="9">
    <source>
        <dbReference type="ARBA" id="ARBA00022842"/>
    </source>
</evidence>
<comment type="pathway">
    <text evidence="18">Bacterial outer membrane biogenesis; LPS lipid A biosynthesis.</text>
</comment>
<feature type="binding site" evidence="18">
    <location>
        <position position="377"/>
    </location>
    <ligand>
        <name>UDP-N-acetyl-alpha-D-glucosamine</name>
        <dbReference type="ChEBI" id="CHEBI:57705"/>
    </ligand>
</feature>
<feature type="binding site" evidence="18">
    <location>
        <position position="423"/>
    </location>
    <ligand>
        <name>acetyl-CoA</name>
        <dbReference type="ChEBI" id="CHEBI:57288"/>
    </ligand>
</feature>
<keyword evidence="6 18" id="KW-0548">Nucleotidyltransferase</keyword>
<dbReference type="GO" id="GO:0019134">
    <property type="term" value="F:glucosamine-1-phosphate N-acetyltransferase activity"/>
    <property type="evidence" value="ECO:0007669"/>
    <property type="project" value="UniProtKB-UniRule"/>
</dbReference>
<dbReference type="Gene3D" id="3.90.550.10">
    <property type="entry name" value="Spore Coat Polysaccharide Biosynthesis Protein SpsA, Chain A"/>
    <property type="match status" value="1"/>
</dbReference>
<feature type="region of interest" description="Pyrophosphorylase" evidence="18">
    <location>
        <begin position="1"/>
        <end position="229"/>
    </location>
</feature>
<evidence type="ECO:0000256" key="14">
    <source>
        <dbReference type="ARBA" id="ARBA00023316"/>
    </source>
</evidence>
<dbReference type="CDD" id="cd02540">
    <property type="entry name" value="GT2_GlmU_N_bac"/>
    <property type="match status" value="1"/>
</dbReference>
<dbReference type="Gene3D" id="2.160.10.10">
    <property type="entry name" value="Hexapeptide repeat proteins"/>
    <property type="match status" value="1"/>
</dbReference>
<feature type="binding site" evidence="18">
    <location>
        <position position="227"/>
    </location>
    <ligand>
        <name>UDP-N-acetyl-alpha-D-glucosamine</name>
        <dbReference type="ChEBI" id="CHEBI:57705"/>
    </ligand>
</feature>
<keyword evidence="4 18" id="KW-0963">Cytoplasm</keyword>
<dbReference type="Proteomes" id="UP000224974">
    <property type="component" value="Unassembled WGS sequence"/>
</dbReference>
<dbReference type="EC" id="2.3.1.157" evidence="18"/>
<dbReference type="InterPro" id="IPR025877">
    <property type="entry name" value="MobA-like_NTP_Trfase"/>
</dbReference>
<keyword evidence="8 18" id="KW-0677">Repeat</keyword>
<dbReference type="InterPro" id="IPR011004">
    <property type="entry name" value="Trimer_LpxA-like_sf"/>
</dbReference>
<evidence type="ECO:0000256" key="4">
    <source>
        <dbReference type="ARBA" id="ARBA00022490"/>
    </source>
</evidence>
<comment type="similarity">
    <text evidence="2 18">In the C-terminal section; belongs to the transferase hexapeptide repeat family.</text>
</comment>
<evidence type="ECO:0000256" key="2">
    <source>
        <dbReference type="ARBA" id="ARBA00007707"/>
    </source>
</evidence>
<evidence type="ECO:0000256" key="3">
    <source>
        <dbReference type="ARBA" id="ARBA00007947"/>
    </source>
</evidence>
<comment type="function">
    <text evidence="17 18">Catalyzes the last two sequential reactions in the de novo biosynthetic pathway for UDP-N-acetylglucosamine (UDP-GlcNAc). The C-terminal domain catalyzes the transfer of acetyl group from acetyl coenzyme A to glucosamine-1-phosphate (GlcN-1-P) to produce N-acetylglucosamine-1-phosphate (GlcNAc-1-P), which is converted into UDP-GlcNAc by the transfer of uridine 5-monophosphate (from uridine 5-triphosphate), a reaction catalyzed by the N-terminal domain.</text>
</comment>
<evidence type="ECO:0000313" key="20">
    <source>
        <dbReference type="EMBL" id="PHI28439.1"/>
    </source>
</evidence>
<dbReference type="InterPro" id="IPR001451">
    <property type="entry name" value="Hexapep"/>
</dbReference>
<dbReference type="Pfam" id="PF12804">
    <property type="entry name" value="NTP_transf_3"/>
    <property type="match status" value="1"/>
</dbReference>
<feature type="binding site" evidence="18">
    <location>
        <position position="76"/>
    </location>
    <ligand>
        <name>UDP-N-acetyl-alpha-D-glucosamine</name>
        <dbReference type="ChEBI" id="CHEBI:57705"/>
    </ligand>
</feature>
<dbReference type="Proteomes" id="UP000373449">
    <property type="component" value="Unassembled WGS sequence"/>
</dbReference>
<dbReference type="GO" id="GO:0003977">
    <property type="term" value="F:UDP-N-acetylglucosamine diphosphorylase activity"/>
    <property type="evidence" value="ECO:0007669"/>
    <property type="project" value="UniProtKB-UniRule"/>
</dbReference>
<dbReference type="NCBIfam" id="NF006986">
    <property type="entry name" value="PRK09451.1"/>
    <property type="match status" value="1"/>
</dbReference>
<feature type="binding site" evidence="18">
    <location>
        <begin position="103"/>
        <end position="105"/>
    </location>
    <ligand>
        <name>UDP-N-acetyl-alpha-D-glucosamine</name>
        <dbReference type="ChEBI" id="CHEBI:57705"/>
    </ligand>
</feature>
<feature type="binding site" evidence="18">
    <location>
        <begin position="386"/>
        <end position="387"/>
    </location>
    <ligand>
        <name>acetyl-CoA</name>
        <dbReference type="ChEBI" id="CHEBI:57288"/>
    </ligand>
</feature>
<reference evidence="21 23" key="3">
    <citation type="submission" date="2019-03" db="EMBL/GenBank/DDBJ databases">
        <authorList>
            <consortium name="Pathogen Informatics"/>
        </authorList>
    </citation>
    <scope>NUCLEOTIDE SEQUENCE [LARGE SCALE GENOMIC DNA]</scope>
    <source>
        <strain evidence="21 23">NCTC12282</strain>
    </source>
</reference>
<feature type="binding site" evidence="18">
    <location>
        <position position="105"/>
    </location>
    <ligand>
        <name>Mg(2+)</name>
        <dbReference type="ChEBI" id="CHEBI:18420"/>
    </ligand>
</feature>
<keyword evidence="14 18" id="KW-0961">Cell wall biogenesis/degradation</keyword>
<proteinExistence type="inferred from homology"/>
<dbReference type="UniPathway" id="UPA00973"/>
<feature type="binding site" evidence="18">
    <location>
        <position position="140"/>
    </location>
    <ligand>
        <name>UDP-N-acetyl-alpha-D-glucosamine</name>
        <dbReference type="ChEBI" id="CHEBI:57705"/>
    </ligand>
</feature>
<dbReference type="CDD" id="cd03353">
    <property type="entry name" value="LbH_GlmU_C"/>
    <property type="match status" value="1"/>
</dbReference>
<dbReference type="GO" id="GO:0000287">
    <property type="term" value="F:magnesium ion binding"/>
    <property type="evidence" value="ECO:0007669"/>
    <property type="project" value="UniProtKB-UniRule"/>
</dbReference>
<comment type="catalytic activity">
    <reaction evidence="15 18">
        <text>alpha-D-glucosamine 1-phosphate + acetyl-CoA = N-acetyl-alpha-D-glucosamine 1-phosphate + CoA + H(+)</text>
        <dbReference type="Rhea" id="RHEA:13725"/>
        <dbReference type="ChEBI" id="CHEBI:15378"/>
        <dbReference type="ChEBI" id="CHEBI:57287"/>
        <dbReference type="ChEBI" id="CHEBI:57288"/>
        <dbReference type="ChEBI" id="CHEBI:57776"/>
        <dbReference type="ChEBI" id="CHEBI:58516"/>
        <dbReference type="EC" id="2.3.1.157"/>
    </reaction>
</comment>
<evidence type="ECO:0000256" key="17">
    <source>
        <dbReference type="ARBA" id="ARBA00049628"/>
    </source>
</evidence>
<dbReference type="InterPro" id="IPR005882">
    <property type="entry name" value="Bifunctional_GlmU"/>
</dbReference>
<evidence type="ECO:0000313" key="23">
    <source>
        <dbReference type="Proteomes" id="UP000373449"/>
    </source>
</evidence>
<evidence type="ECO:0000256" key="15">
    <source>
        <dbReference type="ARBA" id="ARBA00048247"/>
    </source>
</evidence>
<feature type="binding site" evidence="18">
    <location>
        <position position="380"/>
    </location>
    <ligand>
        <name>acetyl-CoA</name>
        <dbReference type="ChEBI" id="CHEBI:57288"/>
    </ligand>
</feature>
<dbReference type="SUPFAM" id="SSF53448">
    <property type="entry name" value="Nucleotide-diphospho-sugar transferases"/>
    <property type="match status" value="1"/>
</dbReference>